<dbReference type="InterPro" id="IPR053043">
    <property type="entry name" value="Ras-cAMP_regulatory"/>
</dbReference>
<dbReference type="PANTHER" id="PTHR28014">
    <property type="entry name" value="NEGATIVE REGULATOR OF RAS-CAMP PATHWAY"/>
    <property type="match status" value="1"/>
</dbReference>
<dbReference type="EMBL" id="CP014243">
    <property type="protein sequence ID" value="AMD19670.1"/>
    <property type="molecule type" value="Genomic_DNA"/>
</dbReference>
<dbReference type="Proteomes" id="UP000243052">
    <property type="component" value="Chromosome iii"/>
</dbReference>
<dbReference type="GO" id="GO:0006808">
    <property type="term" value="P:regulation of nitrogen utilization"/>
    <property type="evidence" value="ECO:0007669"/>
    <property type="project" value="TreeGrafter"/>
</dbReference>
<dbReference type="InterPro" id="IPR013860">
    <property type="entry name" value="AreA_GATA"/>
</dbReference>
<feature type="region of interest" description="Disordered" evidence="1">
    <location>
        <begin position="253"/>
        <end position="273"/>
    </location>
</feature>
<dbReference type="PANTHER" id="PTHR28014:SF1">
    <property type="entry name" value="NEGATIVE REGULATOR OF RAS-CAMP PATHWAY"/>
    <property type="match status" value="1"/>
</dbReference>
<dbReference type="RefSeq" id="XP_017986666.1">
    <property type="nucleotide sequence ID" value="XM_018131446.1"/>
</dbReference>
<evidence type="ECO:0000256" key="1">
    <source>
        <dbReference type="SAM" id="MobiDB-lite"/>
    </source>
</evidence>
<evidence type="ECO:0000313" key="3">
    <source>
        <dbReference type="EMBL" id="AMD19670.1"/>
    </source>
</evidence>
<dbReference type="STRING" id="45286.A0A109UY70"/>
<proteinExistence type="predicted"/>
<dbReference type="GO" id="GO:0000122">
    <property type="term" value="P:negative regulation of transcription by RNA polymerase II"/>
    <property type="evidence" value="ECO:0007669"/>
    <property type="project" value="TreeGrafter"/>
</dbReference>
<evidence type="ECO:0000259" key="2">
    <source>
        <dbReference type="Pfam" id="PF08550"/>
    </source>
</evidence>
<organism evidence="3 4">
    <name type="scientific">Eremothecium sinecaudum</name>
    <dbReference type="NCBI Taxonomy" id="45286"/>
    <lineage>
        <taxon>Eukaryota</taxon>
        <taxon>Fungi</taxon>
        <taxon>Dikarya</taxon>
        <taxon>Ascomycota</taxon>
        <taxon>Saccharomycotina</taxon>
        <taxon>Saccharomycetes</taxon>
        <taxon>Saccharomycetales</taxon>
        <taxon>Saccharomycetaceae</taxon>
        <taxon>Eremothecium</taxon>
    </lineage>
</organism>
<gene>
    <name evidence="3" type="ORF">AW171_hschr31519</name>
</gene>
<evidence type="ECO:0000313" key="4">
    <source>
        <dbReference type="Proteomes" id="UP000243052"/>
    </source>
</evidence>
<dbReference type="OrthoDB" id="5054775at2759"/>
<reference evidence="3 4" key="1">
    <citation type="submission" date="2016-01" db="EMBL/GenBank/DDBJ databases">
        <title>Genome sequence of the yeast Holleya sinecauda.</title>
        <authorList>
            <person name="Dietrich F.S."/>
        </authorList>
    </citation>
    <scope>NUCLEOTIDE SEQUENCE [LARGE SCALE GENOMIC DNA]</scope>
    <source>
        <strain evidence="3 4">ATCC 58844</strain>
    </source>
</reference>
<feature type="region of interest" description="Disordered" evidence="1">
    <location>
        <begin position="17"/>
        <end position="40"/>
    </location>
</feature>
<dbReference type="GeneID" id="28722883"/>
<accession>A0A109UY70</accession>
<sequence length="535" mass="59353">MSIEDYIPISRRAMDAGQSNSMDGYSKGMKGQQRPELPTGSARSQILLNDPNTDHIYLKVTPNLFTAEKLHLFEAIDMYTSFIKCAKFLENGERLHNLSWRIMNKSLLKEHDINRSKTRDGVKNLYNVINPANQKGLLGSLNNGEKNQNIKAGSNHVLKRDQYVESAREETEVTAANPRPHSEGYGEKNTSVNETISRRVLSSTNVVPSGDPKFVRTASLFACGNHNYGHGSNATHGQLNQLSLFAQKSEEIGAQGKQQHQNHQHNGNTVHSLFYSSDDEESDWDSISEDSFLYDDDDYEDEFYEKQWDKLMFNKNKINSPSISPPHCGGDDEGNGSGGEIKKSLLSDLFLHKAPRSNGIVSPNTSINSIGPIISRKSSAAATGASNVTALGSLSSSPSQSKINGLSEILNGNGLVSNLTLPAQTIRRISRRGSFSSIASESTRERYNHESNAPPTAQTILPTALSTHMFPPNTVRHKRMNSIQCTSIHGGLSNECFRKECVEIPCKNRNNGLLKTRMELSAEEIFNKEYQYTRK</sequence>
<name>A0A109UY70_9SACH</name>
<feature type="domain" description="Nitrogen regulatory protein areA GATA-like" evidence="2">
    <location>
        <begin position="78"/>
        <end position="105"/>
    </location>
</feature>
<feature type="compositionally biased region" description="Low complexity" evidence="1">
    <location>
        <begin position="253"/>
        <end position="268"/>
    </location>
</feature>
<dbReference type="GO" id="GO:0031930">
    <property type="term" value="P:mitochondria-nucleus signaling pathway"/>
    <property type="evidence" value="ECO:0007669"/>
    <property type="project" value="TreeGrafter"/>
</dbReference>
<dbReference type="AlphaFoldDB" id="A0A109UY70"/>
<feature type="region of interest" description="Disordered" evidence="1">
    <location>
        <begin position="435"/>
        <end position="458"/>
    </location>
</feature>
<feature type="region of interest" description="Disordered" evidence="1">
    <location>
        <begin position="170"/>
        <end position="189"/>
    </location>
</feature>
<protein>
    <submittedName>
        <fullName evidence="3">HCL481Wp</fullName>
    </submittedName>
</protein>
<dbReference type="GO" id="GO:0005737">
    <property type="term" value="C:cytoplasm"/>
    <property type="evidence" value="ECO:0007669"/>
    <property type="project" value="TreeGrafter"/>
</dbReference>
<dbReference type="Pfam" id="PF08550">
    <property type="entry name" value="GATA_AreA"/>
    <property type="match status" value="1"/>
</dbReference>
<keyword evidence="4" id="KW-1185">Reference proteome</keyword>